<protein>
    <submittedName>
        <fullName evidence="1">Uncharacterized protein</fullName>
    </submittedName>
</protein>
<proteinExistence type="predicted"/>
<accession>F2BE05</accession>
<name>F2BE05_9NEIS</name>
<dbReference type="STRING" id="267212.GCA_001063965_01186"/>
<reference evidence="1 2" key="1">
    <citation type="submission" date="2011-02" db="EMBL/GenBank/DDBJ databases">
        <authorList>
            <person name="Muzny D."/>
            <person name="Qin X."/>
            <person name="Deng J."/>
            <person name="Jiang H."/>
            <person name="Liu Y."/>
            <person name="Qu J."/>
            <person name="Song X.-Z."/>
            <person name="Zhang L."/>
            <person name="Thornton R."/>
            <person name="Coyle M."/>
            <person name="Francisco L."/>
            <person name="Jackson L."/>
            <person name="Javaid M."/>
            <person name="Korchina V."/>
            <person name="Kovar C."/>
            <person name="Mata R."/>
            <person name="Mathew T."/>
            <person name="Ngo R."/>
            <person name="Nguyen L."/>
            <person name="Nguyen N."/>
            <person name="Okwuonu G."/>
            <person name="Ongeri F."/>
            <person name="Pham C."/>
            <person name="Simmons D."/>
            <person name="Wilczek-Boney K."/>
            <person name="Hale W."/>
            <person name="Jakkamsetti A."/>
            <person name="Pham P."/>
            <person name="Ruth R."/>
            <person name="San Lucas F."/>
            <person name="Warren J."/>
            <person name="Zhang J."/>
            <person name="Zhao Z."/>
            <person name="Zhou C."/>
            <person name="Zhu D."/>
            <person name="Lee S."/>
            <person name="Bess C."/>
            <person name="Blankenburg K."/>
            <person name="Forbes L."/>
            <person name="Fu Q."/>
            <person name="Gubbala S."/>
            <person name="Hirani K."/>
            <person name="Jayaseelan J.C."/>
            <person name="Lara F."/>
            <person name="Munidasa M."/>
            <person name="Palculict T."/>
            <person name="Patil S."/>
            <person name="Pu L.-L."/>
            <person name="Saada N."/>
            <person name="Tang L."/>
            <person name="Weissenberger G."/>
            <person name="Zhu Y."/>
            <person name="Hemphill L."/>
            <person name="Shang Y."/>
            <person name="Youmans B."/>
            <person name="Ayvaz T."/>
            <person name="Ross M."/>
            <person name="Santibanez J."/>
            <person name="Aqrawi P."/>
            <person name="Gross S."/>
            <person name="Joshi V."/>
            <person name="Fowler G."/>
            <person name="Nazareth L."/>
            <person name="Reid J."/>
            <person name="Worley K."/>
            <person name="Petrosino J."/>
            <person name="Highlander S."/>
            <person name="Gibbs R."/>
        </authorList>
    </citation>
    <scope>NUCLEOTIDE SEQUENCE [LARGE SCALE GENOMIC DNA]</scope>
    <source>
        <strain evidence="1 2">ATCC BAA-1200</strain>
    </source>
</reference>
<dbReference type="EMBL" id="AFAY01000042">
    <property type="protein sequence ID" value="EGF10324.1"/>
    <property type="molecule type" value="Genomic_DNA"/>
</dbReference>
<keyword evidence="2" id="KW-1185">Reference proteome</keyword>
<evidence type="ECO:0000313" key="1">
    <source>
        <dbReference type="EMBL" id="EGF10324.1"/>
    </source>
</evidence>
<sequence length="283" mass="31413">MRPSEKPKTLFQTASRKQKEQTVRKTLIFTAAILAASAPLYAQSCREADAAVAAEYRKMQENGNYGGGEWSEARERRLAAAGKRFYAKLSAYLARPESWGCVFPRLLGAGAGIAAAADGRVRAFSWDEQTGGTMHNDKNLLQYRSGGRTALLAEGVSGGWVRQIAADTLPRYGKVYFAVSRFVGSSRLYLDRVELLHIEKGRLKPLNIIRTARLGNTLSYEADLMAEPRLPEGRENNYIAYDAKTRTLSLPLVVAEKESDGDGRVTAGRIRYCFDGLYFVRQK</sequence>
<evidence type="ECO:0000313" key="2">
    <source>
        <dbReference type="Proteomes" id="UP000004105"/>
    </source>
</evidence>
<dbReference type="Proteomes" id="UP000004105">
    <property type="component" value="Unassembled WGS sequence"/>
</dbReference>
<comment type="caution">
    <text evidence="1">The sequence shown here is derived from an EMBL/GenBank/DDBJ whole genome shotgun (WGS) entry which is preliminary data.</text>
</comment>
<gene>
    <name evidence="1" type="ORF">HMPREF9123_1961</name>
</gene>
<organism evidence="1 2">
    <name type="scientific">Neisseria bacilliformis ATCC BAA-1200</name>
    <dbReference type="NCBI Taxonomy" id="888742"/>
    <lineage>
        <taxon>Bacteria</taxon>
        <taxon>Pseudomonadati</taxon>
        <taxon>Pseudomonadota</taxon>
        <taxon>Betaproteobacteria</taxon>
        <taxon>Neisseriales</taxon>
        <taxon>Neisseriaceae</taxon>
        <taxon>Neisseria</taxon>
    </lineage>
</organism>
<dbReference type="HOGENOM" id="CLU_1092965_0_0_4"/>
<dbReference type="AlphaFoldDB" id="F2BE05"/>